<sequence length="234" mass="25947">MSGIGATASYPLQVQFRSKVPAMEGARTMDESDTNPPRRARTSGTRRSCTHAAIASLTRPPRTFGPVPSPSITPSLHRYMAYAAPDMLQKPDTTSARSRTYRRDFPAGVDRSHRKIATLELKLKLGSFEPRASEKGGWKRSPFQLFLRPTRGTSKRQGEERVQESGKEWRLFLFSDAAIGIDHPFIPTGFHRNEAFLPLAAEQEARQQHERGDTEGTRNRGSGQPAADTGGDLL</sequence>
<proteinExistence type="predicted"/>
<reference evidence="2 3" key="1">
    <citation type="submission" date="2015-08" db="EMBL/GenBank/DDBJ databases">
        <title>Emmonsia species relationships and genome sequence.</title>
        <authorList>
            <person name="Cuomo C.A."/>
            <person name="Schwartz I.S."/>
            <person name="Kenyon C."/>
            <person name="De Hoog G.S."/>
            <person name="Govender N.P."/>
            <person name="Botha A."/>
            <person name="Moreno L."/>
            <person name="De Vries M."/>
            <person name="Munoz J.F."/>
            <person name="Stielow J.B."/>
        </authorList>
    </citation>
    <scope>NUCLEOTIDE SEQUENCE [LARGE SCALE GENOMIC DNA]</scope>
    <source>
        <strain evidence="2 3">EI222</strain>
    </source>
</reference>
<evidence type="ECO:0000313" key="2">
    <source>
        <dbReference type="EMBL" id="OJD24175.1"/>
    </source>
</evidence>
<keyword evidence="3" id="KW-1185">Reference proteome</keyword>
<dbReference type="Proteomes" id="UP000242791">
    <property type="component" value="Unassembled WGS sequence"/>
</dbReference>
<feature type="region of interest" description="Disordered" evidence="1">
    <location>
        <begin position="1"/>
        <end position="49"/>
    </location>
</feature>
<dbReference type="OrthoDB" id="10371302at2759"/>
<comment type="caution">
    <text evidence="2">The sequence shown here is derived from an EMBL/GenBank/DDBJ whole genome shotgun (WGS) entry which is preliminary data.</text>
</comment>
<evidence type="ECO:0000313" key="3">
    <source>
        <dbReference type="Proteomes" id="UP000242791"/>
    </source>
</evidence>
<dbReference type="AlphaFoldDB" id="A0A1J9R6P1"/>
<accession>A0A1J9R6P1</accession>
<dbReference type="EMBL" id="LGTZ01000619">
    <property type="protein sequence ID" value="OJD24175.1"/>
    <property type="molecule type" value="Genomic_DNA"/>
</dbReference>
<name>A0A1J9R6P1_9EURO</name>
<evidence type="ECO:0000256" key="1">
    <source>
        <dbReference type="SAM" id="MobiDB-lite"/>
    </source>
</evidence>
<gene>
    <name evidence="2" type="ORF">ACJ73_04461</name>
</gene>
<feature type="compositionally biased region" description="Basic and acidic residues" evidence="1">
    <location>
        <begin position="203"/>
        <end position="218"/>
    </location>
</feature>
<dbReference type="VEuPathDB" id="FungiDB:ACJ73_04461"/>
<organism evidence="2 3">
    <name type="scientific">Blastomyces percursus</name>
    <dbReference type="NCBI Taxonomy" id="1658174"/>
    <lineage>
        <taxon>Eukaryota</taxon>
        <taxon>Fungi</taxon>
        <taxon>Dikarya</taxon>
        <taxon>Ascomycota</taxon>
        <taxon>Pezizomycotina</taxon>
        <taxon>Eurotiomycetes</taxon>
        <taxon>Eurotiomycetidae</taxon>
        <taxon>Onygenales</taxon>
        <taxon>Ajellomycetaceae</taxon>
        <taxon>Blastomyces</taxon>
    </lineage>
</organism>
<feature type="region of interest" description="Disordered" evidence="1">
    <location>
        <begin position="202"/>
        <end position="234"/>
    </location>
</feature>
<protein>
    <submittedName>
        <fullName evidence="2">Uncharacterized protein</fullName>
    </submittedName>
</protein>